<feature type="region of interest" description="Disordered" evidence="1">
    <location>
        <begin position="22"/>
        <end position="52"/>
    </location>
</feature>
<organism evidence="2">
    <name type="scientific">Nothobranchius korthausae</name>
    <dbReference type="NCBI Taxonomy" id="1143690"/>
    <lineage>
        <taxon>Eukaryota</taxon>
        <taxon>Metazoa</taxon>
        <taxon>Chordata</taxon>
        <taxon>Craniata</taxon>
        <taxon>Vertebrata</taxon>
        <taxon>Euteleostomi</taxon>
        <taxon>Actinopterygii</taxon>
        <taxon>Neopterygii</taxon>
        <taxon>Teleostei</taxon>
        <taxon>Neoteleostei</taxon>
        <taxon>Acanthomorphata</taxon>
        <taxon>Ovalentaria</taxon>
        <taxon>Atherinomorphae</taxon>
        <taxon>Cyprinodontiformes</taxon>
        <taxon>Nothobranchiidae</taxon>
        <taxon>Nothobranchius</taxon>
    </lineage>
</organism>
<accession>A0A1A8FMG6</accession>
<gene>
    <name evidence="2" type="primary">Nfu_g_1_009724</name>
</gene>
<dbReference type="AlphaFoldDB" id="A0A1A8FMG6"/>
<dbReference type="EMBL" id="HAEB01014093">
    <property type="protein sequence ID" value="SBQ60620.1"/>
    <property type="molecule type" value="Transcribed_RNA"/>
</dbReference>
<feature type="non-terminal residue" evidence="2">
    <location>
        <position position="74"/>
    </location>
</feature>
<name>A0A1A8FMG6_9TELE</name>
<sequence>CPNVLSPPPWRVTYIKTHTSARTDECPPCSRTTRPSPKQIPTRTKPNSKQNTYNSFLNLTRKQIRTFSLLHSTA</sequence>
<protein>
    <submittedName>
        <fullName evidence="2">Uncharacterized protein</fullName>
    </submittedName>
</protein>
<evidence type="ECO:0000256" key="1">
    <source>
        <dbReference type="SAM" id="MobiDB-lite"/>
    </source>
</evidence>
<evidence type="ECO:0000313" key="2">
    <source>
        <dbReference type="EMBL" id="SBQ60620.1"/>
    </source>
</evidence>
<reference evidence="2" key="2">
    <citation type="submission" date="2016-06" db="EMBL/GenBank/DDBJ databases">
        <title>The genome of a short-lived fish provides insights into sex chromosome evolution and the genetic control of aging.</title>
        <authorList>
            <person name="Reichwald K."/>
            <person name="Felder M."/>
            <person name="Petzold A."/>
            <person name="Koch P."/>
            <person name="Groth M."/>
            <person name="Platzer M."/>
        </authorList>
    </citation>
    <scope>NUCLEOTIDE SEQUENCE</scope>
    <source>
        <tissue evidence="2">Brain</tissue>
    </source>
</reference>
<feature type="compositionally biased region" description="Polar residues" evidence="1">
    <location>
        <begin position="30"/>
        <end position="52"/>
    </location>
</feature>
<proteinExistence type="predicted"/>
<reference evidence="2" key="1">
    <citation type="submission" date="2016-05" db="EMBL/GenBank/DDBJ databases">
        <authorList>
            <person name="Lavstsen T."/>
            <person name="Jespersen J.S."/>
        </authorList>
    </citation>
    <scope>NUCLEOTIDE SEQUENCE</scope>
    <source>
        <tissue evidence="2">Brain</tissue>
    </source>
</reference>
<feature type="non-terminal residue" evidence="2">
    <location>
        <position position="1"/>
    </location>
</feature>